<keyword evidence="1" id="KW-0472">Membrane</keyword>
<protein>
    <submittedName>
        <fullName evidence="2">Membrane protein</fullName>
    </submittedName>
</protein>
<evidence type="ECO:0000313" key="5">
    <source>
        <dbReference type="EMBL" id="SUN27337.1"/>
    </source>
</evidence>
<dbReference type="EMBL" id="UHEW01000005">
    <property type="protein sequence ID" value="SUN27337.1"/>
    <property type="molecule type" value="Genomic_DNA"/>
</dbReference>
<dbReference type="AlphaFoldDB" id="A0A076Z433"/>
<dbReference type="InterPro" id="IPR010699">
    <property type="entry name" value="DUF1275"/>
</dbReference>
<dbReference type="Proteomes" id="UP000250200">
    <property type="component" value="Unassembled WGS sequence"/>
</dbReference>
<comment type="caution">
    <text evidence="2">The sequence shown here is derived from an EMBL/GenBank/DDBJ whole genome shotgun (WGS) entry which is preliminary data.</text>
</comment>
<gene>
    <name evidence="3" type="ORF">NCTC8181_01156</name>
    <name evidence="4" type="ORF">NCTC8185_01004</name>
    <name evidence="5" type="ORF">NCTC9828_00288</name>
    <name evidence="2" type="ORF">WA04_05715</name>
</gene>
<dbReference type="PANTHER" id="PTHR37314:SF4">
    <property type="entry name" value="UPF0700 TRANSMEMBRANE PROTEIN YOAK"/>
    <property type="match status" value="1"/>
</dbReference>
<feature type="transmembrane region" description="Helical" evidence="1">
    <location>
        <begin position="12"/>
        <end position="32"/>
    </location>
</feature>
<feature type="transmembrane region" description="Helical" evidence="1">
    <location>
        <begin position="173"/>
        <end position="193"/>
    </location>
</feature>
<name>A0A076Z433_STRAG</name>
<reference evidence="2 6" key="1">
    <citation type="journal article" date="2015" name="PLoS ONE">
        <title>Genomic analysis reveals the molecular basis for capsule loss in the group B streptococcus population.</title>
        <authorList>
            <consortium name="DEVANI Consortium"/>
            <person name="Rosini R."/>
            <person name="Campisi E."/>
            <person name="De Chiara M."/>
            <person name="Tettelin H."/>
            <person name="Rinaudo D."/>
            <person name="Toniolo C."/>
            <person name="Metruccio M."/>
            <person name="Guidotti S."/>
            <person name="Sorensen U.B."/>
            <person name="Kilian M."/>
            <person name="Ramirez M."/>
            <person name="Janulczyk R."/>
            <person name="Donati C."/>
            <person name="Grandi G."/>
            <person name="Margarit I."/>
        </authorList>
    </citation>
    <scope>NUCLEOTIDE SEQUENCE [LARGE SCALE GENOMIC DNA]</scope>
    <source>
        <strain evidence="2 6">DK-B-USS-215</strain>
    </source>
</reference>
<dbReference type="PANTHER" id="PTHR37314">
    <property type="entry name" value="SLR0142 PROTEIN"/>
    <property type="match status" value="1"/>
</dbReference>
<feature type="transmembrane region" description="Helical" evidence="1">
    <location>
        <begin position="57"/>
        <end position="80"/>
    </location>
</feature>
<feature type="transmembrane region" description="Helical" evidence="1">
    <location>
        <begin position="87"/>
        <end position="107"/>
    </location>
</feature>
<keyword evidence="1" id="KW-0812">Transmembrane</keyword>
<evidence type="ECO:0000313" key="8">
    <source>
        <dbReference type="Proteomes" id="UP000254076"/>
    </source>
</evidence>
<sequence length="230" mass="26426">MRRDDIIMPQDGRKMAVLLGFIGGFIDVYSHMQFHSLVATQTGNIILMVANLGQNDFHFFITKLFSIFFFSIGFLVGIVIKERAVTAFWRLYALCPLLLSTMFIPFVKNVNHNIWVALLAFSTGILMLTFSGSRIESEPYTILMTSGNYRKMLQFWYEYIVNRQRTAMQKRRAINYSLVVLAFIIGALVAAIVYDIFAYRAILGVTITLLIIMIHYTIEIIKNDLTLHNI</sequence>
<accession>A0A076Z433</accession>
<dbReference type="Proteomes" id="UP000255140">
    <property type="component" value="Unassembled WGS sequence"/>
</dbReference>
<proteinExistence type="predicted"/>
<evidence type="ECO:0000313" key="3">
    <source>
        <dbReference type="EMBL" id="SQA18112.1"/>
    </source>
</evidence>
<dbReference type="RefSeq" id="WP_001250495.1">
    <property type="nucleotide sequence ID" value="NZ_CAACXY010000001.1"/>
</dbReference>
<dbReference type="Proteomes" id="UP000035346">
    <property type="component" value="Unassembled WGS sequence"/>
</dbReference>
<keyword evidence="1" id="KW-1133">Transmembrane helix</keyword>
<reference evidence="7 8" key="2">
    <citation type="submission" date="2018-06" db="EMBL/GenBank/DDBJ databases">
        <authorList>
            <consortium name="Pathogen Informatics"/>
            <person name="Doyle S."/>
        </authorList>
    </citation>
    <scope>NUCLEOTIDE SEQUENCE [LARGE SCALE GENOMIC DNA]</scope>
    <source>
        <strain evidence="3 7">NCTC8181</strain>
        <strain evidence="4 8">NCTC8185</strain>
        <strain evidence="5 9">NCTC9828</strain>
    </source>
</reference>
<evidence type="ECO:0000313" key="9">
    <source>
        <dbReference type="Proteomes" id="UP000255140"/>
    </source>
</evidence>
<dbReference type="EMBL" id="LBKL01000066">
    <property type="protein sequence ID" value="KLL38895.1"/>
    <property type="molecule type" value="Genomic_DNA"/>
</dbReference>
<evidence type="ECO:0000256" key="1">
    <source>
        <dbReference type="SAM" id="Phobius"/>
    </source>
</evidence>
<dbReference type="EMBL" id="UAVB01000001">
    <property type="protein sequence ID" value="SQA18112.1"/>
    <property type="molecule type" value="Genomic_DNA"/>
</dbReference>
<organism evidence="2 6">
    <name type="scientific">Streptococcus agalactiae</name>
    <dbReference type="NCBI Taxonomy" id="1311"/>
    <lineage>
        <taxon>Bacteria</taxon>
        <taxon>Bacillati</taxon>
        <taxon>Bacillota</taxon>
        <taxon>Bacilli</taxon>
        <taxon>Lactobacillales</taxon>
        <taxon>Streptococcaceae</taxon>
        <taxon>Streptococcus</taxon>
    </lineage>
</organism>
<dbReference type="Proteomes" id="UP000254076">
    <property type="component" value="Unassembled WGS sequence"/>
</dbReference>
<feature type="transmembrane region" description="Helical" evidence="1">
    <location>
        <begin position="113"/>
        <end position="130"/>
    </location>
</feature>
<evidence type="ECO:0000313" key="7">
    <source>
        <dbReference type="Proteomes" id="UP000250200"/>
    </source>
</evidence>
<feature type="transmembrane region" description="Helical" evidence="1">
    <location>
        <begin position="199"/>
        <end position="218"/>
    </location>
</feature>
<dbReference type="EMBL" id="UHEQ01000004">
    <property type="protein sequence ID" value="SUN13738.1"/>
    <property type="molecule type" value="Genomic_DNA"/>
</dbReference>
<evidence type="ECO:0000313" key="6">
    <source>
        <dbReference type="Proteomes" id="UP000035346"/>
    </source>
</evidence>
<evidence type="ECO:0000313" key="2">
    <source>
        <dbReference type="EMBL" id="KLL38895.1"/>
    </source>
</evidence>
<evidence type="ECO:0000313" key="4">
    <source>
        <dbReference type="EMBL" id="SUN13738.1"/>
    </source>
</evidence>
<dbReference type="Pfam" id="PF06912">
    <property type="entry name" value="DUF1275"/>
    <property type="match status" value="1"/>
</dbReference>